<evidence type="ECO:0000313" key="2">
    <source>
        <dbReference type="EMBL" id="TKC14377.1"/>
    </source>
</evidence>
<organism evidence="2 3">
    <name type="scientific">Robertmurraya kyonggiensis</name>
    <dbReference type="NCBI Taxonomy" id="1037680"/>
    <lineage>
        <taxon>Bacteria</taxon>
        <taxon>Bacillati</taxon>
        <taxon>Bacillota</taxon>
        <taxon>Bacilli</taxon>
        <taxon>Bacillales</taxon>
        <taxon>Bacillaceae</taxon>
        <taxon>Robertmurraya</taxon>
    </lineage>
</organism>
<proteinExistence type="predicted"/>
<name>A0A4U1CXN8_9BACI</name>
<accession>A0A4U1CXN8</accession>
<comment type="caution">
    <text evidence="2">The sequence shown here is derived from an EMBL/GenBank/DDBJ whole genome shotgun (WGS) entry which is preliminary data.</text>
</comment>
<reference evidence="2 3" key="1">
    <citation type="journal article" date="2011" name="J. Microbiol.">
        <title>Bacillus kyonggiensis sp. nov., isolated from soil of a lettuce field.</title>
        <authorList>
            <person name="Dong K."/>
            <person name="Lee S."/>
        </authorList>
    </citation>
    <scope>NUCLEOTIDE SEQUENCE [LARGE SCALE GENOMIC DNA]</scope>
    <source>
        <strain evidence="2 3">NB22</strain>
    </source>
</reference>
<feature type="domain" description="GMT-like wHTH" evidence="1">
    <location>
        <begin position="286"/>
        <end position="357"/>
    </location>
</feature>
<dbReference type="Pfam" id="PF22560">
    <property type="entry name" value="GMT-wHTH"/>
    <property type="match status" value="1"/>
</dbReference>
<dbReference type="InterPro" id="IPR054339">
    <property type="entry name" value="GMT_wHTH"/>
</dbReference>
<evidence type="ECO:0000259" key="1">
    <source>
        <dbReference type="Pfam" id="PF22560"/>
    </source>
</evidence>
<dbReference type="Proteomes" id="UP000307756">
    <property type="component" value="Unassembled WGS sequence"/>
</dbReference>
<dbReference type="AlphaFoldDB" id="A0A4U1CXN8"/>
<sequence>MYLSRECNIIEEKQSPIGVKKLSWEIKEHTKAKHKILKNYLGAWFPIMAFTNPKIIYIDGFAGPGRYKNGEDGSPIYALKIAKEIYEAHLNRLENKEFVFFFIEANKSNYKSLQHEISQLSLPKNFKIITKNEEFSETMEKLFSFFDTTGKGLAPTFAFIDPFGTKYVPFEIVKKIMSYTKCEVFFNHMYSGVLRSKDVTDHTQLYGTDKWKYCLNKPEKLTELYAFQLQDQAGVLYTRSFNVRNRKNAHIFDLIYATNNTLGLEKMKEAMWKADPLGNFQFRDITIPGQIVLFELEPDLSLLKKFLLNEFKGKQVSISEIENFVLLKTPYLKGHIKNKTLVPMLKDDLISVLRPTGSKSGFKEGTLITFH</sequence>
<dbReference type="NCBIfam" id="TIGR04474">
    <property type="entry name" value="tcm_partner"/>
    <property type="match status" value="1"/>
</dbReference>
<keyword evidence="3" id="KW-1185">Reference proteome</keyword>
<dbReference type="EMBL" id="SWBM01000009">
    <property type="protein sequence ID" value="TKC14377.1"/>
    <property type="molecule type" value="Genomic_DNA"/>
</dbReference>
<dbReference type="InterPro" id="IPR031009">
    <property type="entry name" value="Tcm_partner"/>
</dbReference>
<gene>
    <name evidence="2" type="primary">tcmP</name>
    <name evidence="2" type="ORF">FA727_21700</name>
</gene>
<evidence type="ECO:0000313" key="3">
    <source>
        <dbReference type="Proteomes" id="UP000307756"/>
    </source>
</evidence>
<protein>
    <submittedName>
        <fullName evidence="2">Three-Cys-motif partner protein TcmP</fullName>
    </submittedName>
</protein>